<dbReference type="Proteomes" id="UP000077786">
    <property type="component" value="Unassembled WGS sequence"/>
</dbReference>
<evidence type="ECO:0000313" key="2">
    <source>
        <dbReference type="Proteomes" id="UP000077786"/>
    </source>
</evidence>
<dbReference type="Pfam" id="PF07262">
    <property type="entry name" value="CdiI"/>
    <property type="match status" value="1"/>
</dbReference>
<dbReference type="EMBL" id="LUTU01000021">
    <property type="protein sequence ID" value="OAJ66111.1"/>
    <property type="molecule type" value="Genomic_DNA"/>
</dbReference>
<evidence type="ECO:0008006" key="3">
    <source>
        <dbReference type="Google" id="ProtNLM"/>
    </source>
</evidence>
<organism evidence="1 2">
    <name type="scientific">Gluconobacter cerinus</name>
    <dbReference type="NCBI Taxonomy" id="38307"/>
    <lineage>
        <taxon>Bacteria</taxon>
        <taxon>Pseudomonadati</taxon>
        <taxon>Pseudomonadota</taxon>
        <taxon>Alphaproteobacteria</taxon>
        <taxon>Acetobacterales</taxon>
        <taxon>Acetobacteraceae</taxon>
        <taxon>Gluconobacter</taxon>
    </lineage>
</organism>
<dbReference type="InterPro" id="IPR037891">
    <property type="entry name" value="Cdil-like_sf"/>
</dbReference>
<proteinExistence type="predicted"/>
<reference evidence="1 2" key="1">
    <citation type="submission" date="2016-03" db="EMBL/GenBank/DDBJ databases">
        <title>Draft genome sequence of Gluconobacter cerinus strain CECT 9110.</title>
        <authorList>
            <person name="Sainz F."/>
            <person name="Mas A."/>
            <person name="Torija M.J."/>
        </authorList>
    </citation>
    <scope>NUCLEOTIDE SEQUENCE [LARGE SCALE GENOMIC DNA]</scope>
    <source>
        <strain evidence="1 2">CECT 9110</strain>
    </source>
</reference>
<accession>A0A1B6VFW0</accession>
<sequence>MTQTYFTPERIRWLHSKQVNIIMSPRFLVVECIEIWGGGYFSRTGWSTHAPKDAPPHWIGENFRKALLSSEYFNKPGEPSLNREEVDAMSKVSNARRLAFWEEVASTYGYKKREQAGSCCDMVFAQWHYLVDDFVILTPSKRTTGGHFAWPSNTKQHKEKVMHVPLSVSDEDLGLAVQEALSRCEVPKRQTVNMLGRQST</sequence>
<evidence type="ECO:0000313" key="1">
    <source>
        <dbReference type="EMBL" id="OAJ66111.1"/>
    </source>
</evidence>
<dbReference type="SUPFAM" id="SSF160207">
    <property type="entry name" value="NMB0488-like"/>
    <property type="match status" value="1"/>
</dbReference>
<protein>
    <recommendedName>
        <fullName evidence="3">DUF1436 family protein</fullName>
    </recommendedName>
</protein>
<dbReference type="OrthoDB" id="7223800at2"/>
<comment type="caution">
    <text evidence="1">The sequence shown here is derived from an EMBL/GenBank/DDBJ whole genome shotgun (WGS) entry which is preliminary data.</text>
</comment>
<dbReference type="Gene3D" id="3.40.1590.10">
    <property type="entry name" value="NMB0488-like"/>
    <property type="match status" value="1"/>
</dbReference>
<name>A0A1B6VFW0_9PROT</name>
<dbReference type="RefSeq" id="WP_064275585.1">
    <property type="nucleotide sequence ID" value="NZ_LUTU01000021.1"/>
</dbReference>
<gene>
    <name evidence="1" type="ORF">A0123_03238</name>
</gene>
<dbReference type="InterPro" id="IPR009888">
    <property type="entry name" value="CdiI_Proteobact"/>
</dbReference>
<dbReference type="PATRIC" id="fig|38307.3.peg.3385"/>
<dbReference type="AlphaFoldDB" id="A0A1B6VFW0"/>